<dbReference type="Proteomes" id="UP000279799">
    <property type="component" value="Chromosome"/>
</dbReference>
<protein>
    <submittedName>
        <fullName evidence="2">NfeD-like C-terminal, partner-binding</fullName>
    </submittedName>
</protein>
<dbReference type="AlphaFoldDB" id="A0A448TS61"/>
<dbReference type="KEGG" id="adp:NCTC12871_00155"/>
<accession>A0A448TS61</accession>
<feature type="transmembrane region" description="Helical" evidence="1">
    <location>
        <begin position="55"/>
        <end position="75"/>
    </location>
</feature>
<keyword evidence="3" id="KW-1185">Reference proteome</keyword>
<dbReference type="EMBL" id="LR134510">
    <property type="protein sequence ID" value="VEJ08746.1"/>
    <property type="molecule type" value="Genomic_DNA"/>
</dbReference>
<dbReference type="OrthoDB" id="6402862at2"/>
<evidence type="ECO:0000313" key="3">
    <source>
        <dbReference type="Proteomes" id="UP000279799"/>
    </source>
</evidence>
<keyword evidence="1" id="KW-0812">Transmembrane</keyword>
<evidence type="ECO:0000313" key="2">
    <source>
        <dbReference type="EMBL" id="VEJ08746.1"/>
    </source>
</evidence>
<reference evidence="2 3" key="1">
    <citation type="submission" date="2018-12" db="EMBL/GenBank/DDBJ databases">
        <authorList>
            <consortium name="Pathogen Informatics"/>
        </authorList>
    </citation>
    <scope>NUCLEOTIDE SEQUENCE [LARGE SCALE GENOMIC DNA]</scope>
    <source>
        <strain evidence="2 3">NCTC12871</strain>
    </source>
</reference>
<sequence>MKIIYFANLPNICYFLNAKNQNKGFILLENVYFWICVGLILLISEIVVSGVFLMWFGLAALAMSASIGLSTLGFINHPLSILEIILLFVFYSFIFVWLGRKIYGTKPNKEEQPLDYLVGKTGEVKRIIGLNDKDGEVFTDVEARLIDTIWIVHVKGNLKGLDLASKPHIIITKTYRNWVEGELVITTDE</sequence>
<feature type="transmembrane region" description="Helical" evidence="1">
    <location>
        <begin position="81"/>
        <end position="99"/>
    </location>
</feature>
<keyword evidence="1" id="KW-0472">Membrane</keyword>
<keyword evidence="1" id="KW-1133">Transmembrane helix</keyword>
<feature type="transmembrane region" description="Helical" evidence="1">
    <location>
        <begin position="31"/>
        <end position="48"/>
    </location>
</feature>
<name>A0A448TS61_9PAST</name>
<proteinExistence type="predicted"/>
<evidence type="ECO:0000256" key="1">
    <source>
        <dbReference type="SAM" id="Phobius"/>
    </source>
</evidence>
<gene>
    <name evidence="2" type="ORF">NCTC12871_00155</name>
</gene>
<organism evidence="2 3">
    <name type="scientific">Actinobacillus delphinicola</name>
    <dbReference type="NCBI Taxonomy" id="51161"/>
    <lineage>
        <taxon>Bacteria</taxon>
        <taxon>Pseudomonadati</taxon>
        <taxon>Pseudomonadota</taxon>
        <taxon>Gammaproteobacteria</taxon>
        <taxon>Pasteurellales</taxon>
        <taxon>Pasteurellaceae</taxon>
        <taxon>Actinobacillus</taxon>
    </lineage>
</organism>